<dbReference type="GO" id="GO:0010333">
    <property type="term" value="F:terpene synthase activity"/>
    <property type="evidence" value="ECO:0007669"/>
    <property type="project" value="InterPro"/>
</dbReference>
<feature type="domain" description="Terpene synthase metal-binding" evidence="10">
    <location>
        <begin position="291"/>
        <end position="405"/>
    </location>
</feature>
<dbReference type="Pfam" id="PF19086">
    <property type="entry name" value="Terpene_syn_C_2"/>
    <property type="match status" value="1"/>
</dbReference>
<evidence type="ECO:0000256" key="7">
    <source>
        <dbReference type="ARBA" id="ARBA00022946"/>
    </source>
</evidence>
<reference evidence="11" key="1">
    <citation type="submission" date="2019-09" db="EMBL/GenBank/DDBJ databases">
        <title>Monoterpene synthases of Salvia.</title>
        <authorList>
            <person name="Schmiderer C."/>
            <person name="Novak J."/>
        </authorList>
    </citation>
    <scope>NUCLEOTIDE SEQUENCE</scope>
</reference>
<comment type="subcellular location">
    <subcellularLocation>
        <location evidence="2">Plastid</location>
        <location evidence="2">Chloroplast</location>
    </subcellularLocation>
</comment>
<dbReference type="Pfam" id="PF01397">
    <property type="entry name" value="Terpene_synth"/>
    <property type="match status" value="1"/>
</dbReference>
<dbReference type="InterPro" id="IPR044814">
    <property type="entry name" value="Terpene_cyclase_plant_C1"/>
</dbReference>
<evidence type="ECO:0000259" key="10">
    <source>
        <dbReference type="Pfam" id="PF03936"/>
    </source>
</evidence>
<dbReference type="EMBL" id="MN513162">
    <property type="protein sequence ID" value="QJX58288.1"/>
    <property type="molecule type" value="Genomic_DNA"/>
</dbReference>
<dbReference type="InterPro" id="IPR008930">
    <property type="entry name" value="Terpenoid_cyclase/PrenylTrfase"/>
</dbReference>
<dbReference type="Gene3D" id="1.10.600.10">
    <property type="entry name" value="Farnesyl Diphosphate Synthase"/>
    <property type="match status" value="2"/>
</dbReference>
<gene>
    <name evidence="11" type="primary">TPS13</name>
</gene>
<name>A0A6M6CA16_SALOF</name>
<evidence type="ECO:0000256" key="5">
    <source>
        <dbReference type="ARBA" id="ARBA00022723"/>
    </source>
</evidence>
<dbReference type="PANTHER" id="PTHR31225">
    <property type="entry name" value="OS04G0344100 PROTEIN-RELATED"/>
    <property type="match status" value="1"/>
</dbReference>
<evidence type="ECO:0000313" key="11">
    <source>
        <dbReference type="EMBL" id="QJX58288.1"/>
    </source>
</evidence>
<keyword evidence="6" id="KW-0460">Magnesium</keyword>
<dbReference type="SUPFAM" id="SSF48576">
    <property type="entry name" value="Terpenoid synthases"/>
    <property type="match status" value="1"/>
</dbReference>
<dbReference type="GO" id="GO:0000287">
    <property type="term" value="F:magnesium ion binding"/>
    <property type="evidence" value="ECO:0007669"/>
    <property type="project" value="InterPro"/>
</dbReference>
<dbReference type="SFLD" id="SFLDG01019">
    <property type="entry name" value="Terpene_Cyclase_Like_1_C_Termi"/>
    <property type="match status" value="1"/>
</dbReference>
<dbReference type="GO" id="GO:0016102">
    <property type="term" value="P:diterpenoid biosynthetic process"/>
    <property type="evidence" value="ECO:0007669"/>
    <property type="project" value="InterPro"/>
</dbReference>
<keyword evidence="3" id="KW-0150">Chloroplast</keyword>
<dbReference type="AlphaFoldDB" id="A0A6M6CA16"/>
<dbReference type="Pfam" id="PF03936">
    <property type="entry name" value="Terpene_synth_C"/>
    <property type="match status" value="1"/>
</dbReference>
<dbReference type="InterPro" id="IPR034741">
    <property type="entry name" value="Terpene_cyclase-like_1_C"/>
</dbReference>
<accession>A0A6M6CA16</accession>
<keyword evidence="7" id="KW-0809">Transit peptide</keyword>
<dbReference type="InterPro" id="IPR008949">
    <property type="entry name" value="Isoprenoid_synthase_dom_sf"/>
</dbReference>
<evidence type="ECO:0000256" key="4">
    <source>
        <dbReference type="ARBA" id="ARBA00022640"/>
    </source>
</evidence>
<sequence length="501" mass="58428">MCSVIMQPTAIPKRTNYLHEISSNSKLRCARGLPPSPSPSPCSLQLSDHNGHIQTGRRSGGYPPAIWDFHYIQALNAEYKEEKHLMRAAGMIAQVKMVLQEEMDSIRRLELIDDLRRLGISCHFDHEIVEIFNSKYSNNNVTERDLYSTALRFRLLRQHGFSVSQEVFDRFNNDNLGDDAKGLLQLYEASCLSTPGEESLEIAKEFATKFLRKKLDREIGDINLLSSIRLSLELPTHWRVQMPNARSFIDAYKRRPDMNPIVLELAKLNLNIVQAQFQQELQEASRWWESTGLVQELPFVRDRIVECYYWTTGVVERREHGYERIMLTKINALITTIDDMFDIYGTLEELQLFTTAIQRWDIESMEQLPHYMQLCYLALNNFVNEMAYHTLKDKGFNSIPYLRKADEVERGDVPKSVQCYMNENNASEEEAREHVRSLIDQTWKTMNKEMMTSSFSKYFVQVAANLARMAQCIYQHEFDGFGMQHSLVNKMLRGLLFHRYE</sequence>
<dbReference type="PANTHER" id="PTHR31225:SF9">
    <property type="entry name" value="TERPENE SYNTHASE 10"/>
    <property type="match status" value="1"/>
</dbReference>
<evidence type="ECO:0000256" key="6">
    <source>
        <dbReference type="ARBA" id="ARBA00022842"/>
    </source>
</evidence>
<evidence type="ECO:0000256" key="1">
    <source>
        <dbReference type="ARBA" id="ARBA00001946"/>
    </source>
</evidence>
<evidence type="ECO:0000256" key="3">
    <source>
        <dbReference type="ARBA" id="ARBA00022528"/>
    </source>
</evidence>
<dbReference type="SFLD" id="SFLDS00005">
    <property type="entry name" value="Isoprenoid_Synthase_Type_I"/>
    <property type="match status" value="1"/>
</dbReference>
<dbReference type="Gene3D" id="1.50.10.130">
    <property type="entry name" value="Terpene synthase, N-terminal domain"/>
    <property type="match status" value="1"/>
</dbReference>
<dbReference type="InterPro" id="IPR036965">
    <property type="entry name" value="Terpene_synth_N_sf"/>
</dbReference>
<organism evidence="11">
    <name type="scientific">Salvia officinalis</name>
    <name type="common">Sage</name>
    <dbReference type="NCBI Taxonomy" id="38868"/>
    <lineage>
        <taxon>Eukaryota</taxon>
        <taxon>Viridiplantae</taxon>
        <taxon>Streptophyta</taxon>
        <taxon>Embryophyta</taxon>
        <taxon>Tracheophyta</taxon>
        <taxon>Spermatophyta</taxon>
        <taxon>Magnoliopsida</taxon>
        <taxon>eudicotyledons</taxon>
        <taxon>Gunneridae</taxon>
        <taxon>Pentapetalae</taxon>
        <taxon>asterids</taxon>
        <taxon>lamiids</taxon>
        <taxon>Lamiales</taxon>
        <taxon>Lamiaceae</taxon>
        <taxon>Nepetoideae</taxon>
        <taxon>Mentheae</taxon>
        <taxon>Salviinae</taxon>
        <taxon>Salvia</taxon>
        <taxon>Salvia subgen. Salvia</taxon>
    </lineage>
</organism>
<comment type="cofactor">
    <cofactor evidence="1">
        <name>Mg(2+)</name>
        <dbReference type="ChEBI" id="CHEBI:18420"/>
    </cofactor>
</comment>
<evidence type="ECO:0000259" key="9">
    <source>
        <dbReference type="Pfam" id="PF01397"/>
    </source>
</evidence>
<evidence type="ECO:0000256" key="8">
    <source>
        <dbReference type="ARBA" id="ARBA00023239"/>
    </source>
</evidence>
<keyword evidence="5" id="KW-0479">Metal-binding</keyword>
<dbReference type="InterPro" id="IPR001906">
    <property type="entry name" value="Terpene_synth_N"/>
</dbReference>
<evidence type="ECO:0000256" key="2">
    <source>
        <dbReference type="ARBA" id="ARBA00004229"/>
    </source>
</evidence>
<keyword evidence="4" id="KW-0934">Plastid</keyword>
<dbReference type="CDD" id="cd00684">
    <property type="entry name" value="Terpene_cyclase_plant_C1"/>
    <property type="match status" value="1"/>
</dbReference>
<protein>
    <submittedName>
        <fullName evidence="11">Monoterpene synthase 13</fullName>
    </submittedName>
</protein>
<dbReference type="InterPro" id="IPR050148">
    <property type="entry name" value="Terpene_synthase-like"/>
</dbReference>
<feature type="domain" description="Terpene synthase N-terminal" evidence="9">
    <location>
        <begin position="66"/>
        <end position="219"/>
    </location>
</feature>
<dbReference type="InterPro" id="IPR005630">
    <property type="entry name" value="Terpene_synthase_metal-bd"/>
</dbReference>
<dbReference type="SUPFAM" id="SSF48239">
    <property type="entry name" value="Terpenoid cyclases/Protein prenyltransferases"/>
    <property type="match status" value="1"/>
</dbReference>
<proteinExistence type="predicted"/>
<keyword evidence="8" id="KW-0456">Lyase</keyword>